<name>D4M574_9FIRM</name>
<dbReference type="Proteomes" id="UP000008956">
    <property type="component" value="Chromosome"/>
</dbReference>
<dbReference type="EMBL" id="FP929055">
    <property type="protein sequence ID" value="CBL26386.1"/>
    <property type="molecule type" value="Genomic_DNA"/>
</dbReference>
<gene>
    <name evidence="1" type="ORF">RTO_18240</name>
</gene>
<proteinExistence type="predicted"/>
<dbReference type="AlphaFoldDB" id="D4M574"/>
<reference evidence="1 2" key="1">
    <citation type="submission" date="2010-03" db="EMBL/GenBank/DDBJ databases">
        <title>The genome sequence of Ruminococcus torques L2-14.</title>
        <authorList>
            <consortium name="metaHIT consortium -- http://www.metahit.eu/"/>
            <person name="Pajon A."/>
            <person name="Turner K."/>
            <person name="Parkhill J."/>
            <person name="Duncan S."/>
            <person name="Flint H."/>
        </authorList>
    </citation>
    <scope>NUCLEOTIDE SEQUENCE [LARGE SCALE GENOMIC DNA]</scope>
    <source>
        <strain evidence="1 2">L2-14</strain>
    </source>
</reference>
<reference evidence="1 2" key="2">
    <citation type="submission" date="2010-03" db="EMBL/GenBank/DDBJ databases">
        <authorList>
            <person name="Pajon A."/>
        </authorList>
    </citation>
    <scope>NUCLEOTIDE SEQUENCE [LARGE SCALE GENOMIC DNA]</scope>
    <source>
        <strain evidence="1 2">L2-14</strain>
    </source>
</reference>
<accession>D4M574</accession>
<evidence type="ECO:0000313" key="1">
    <source>
        <dbReference type="EMBL" id="CBL26386.1"/>
    </source>
</evidence>
<evidence type="ECO:0000313" key="2">
    <source>
        <dbReference type="Proteomes" id="UP000008956"/>
    </source>
</evidence>
<dbReference type="HOGENOM" id="CLU_3122356_0_0_9"/>
<sequence length="50" mass="6071">MSQKRGRREKDHIWIIRWTKTQELGCCSGTWEEANEYARKKNKGEYIILE</sequence>
<organism evidence="1 2">
    <name type="scientific">[Ruminococcus] torques L2-14</name>
    <dbReference type="NCBI Taxonomy" id="657313"/>
    <lineage>
        <taxon>Bacteria</taxon>
        <taxon>Bacillati</taxon>
        <taxon>Bacillota</taxon>
        <taxon>Clostridia</taxon>
        <taxon>Lachnospirales</taxon>
        <taxon>Lachnospiraceae</taxon>
        <taxon>Mediterraneibacter</taxon>
    </lineage>
</organism>
<dbReference type="KEGG" id="rto:RTO_18240"/>
<protein>
    <submittedName>
        <fullName evidence="1">Uncharacterized protein</fullName>
    </submittedName>
</protein>